<evidence type="ECO:0000256" key="7">
    <source>
        <dbReference type="PIRNR" id="PIRNR000232"/>
    </source>
</evidence>
<dbReference type="GO" id="GO:0016491">
    <property type="term" value="F:oxidoreductase activity"/>
    <property type="evidence" value="ECO:0007669"/>
    <property type="project" value="UniProtKB-UniRule"/>
</dbReference>
<comment type="cofactor">
    <cofactor evidence="8">
        <name>FMN</name>
        <dbReference type="ChEBI" id="CHEBI:58210"/>
    </cofactor>
    <text evidence="8">Binds 1 FMN per subunit.</text>
</comment>
<dbReference type="PIRSF" id="PIRSF000232">
    <property type="entry name" value="YdjA"/>
    <property type="match status" value="1"/>
</dbReference>
<dbReference type="RefSeq" id="WP_119316662.1">
    <property type="nucleotide sequence ID" value="NZ_QXDL01000299.1"/>
</dbReference>
<dbReference type="InterPro" id="IPR000415">
    <property type="entry name" value="Nitroreductase-like"/>
</dbReference>
<comment type="caution">
    <text evidence="10">The sequence shown here is derived from an EMBL/GenBank/DDBJ whole genome shotgun (WGS) entry which is preliminary data.</text>
</comment>
<evidence type="ECO:0000256" key="8">
    <source>
        <dbReference type="PIRSR" id="PIRSR000232-1"/>
    </source>
</evidence>
<name>A0A399E026_9DEIN</name>
<evidence type="ECO:0000256" key="5">
    <source>
        <dbReference type="ARBA" id="ARBA00023002"/>
    </source>
</evidence>
<dbReference type="Proteomes" id="UP000265715">
    <property type="component" value="Unassembled WGS sequence"/>
</dbReference>
<dbReference type="OrthoDB" id="9804207at2"/>
<gene>
    <name evidence="10" type="primary">ydjA</name>
    <name evidence="10" type="ORF">Mterra_03811</name>
</gene>
<evidence type="ECO:0000313" key="11">
    <source>
        <dbReference type="Proteomes" id="UP000265715"/>
    </source>
</evidence>
<feature type="binding site" description="in other chain" evidence="8">
    <location>
        <begin position="24"/>
        <end position="26"/>
    </location>
    <ligand>
        <name>FMN</name>
        <dbReference type="ChEBI" id="CHEBI:58210"/>
        <note>ligand shared between dimeric partners</note>
    </ligand>
</feature>
<evidence type="ECO:0000313" key="10">
    <source>
        <dbReference type="EMBL" id="RIH77028.1"/>
    </source>
</evidence>
<dbReference type="PANTHER" id="PTHR43821">
    <property type="entry name" value="NAD(P)H NITROREDUCTASE YDJA-RELATED"/>
    <property type="match status" value="1"/>
</dbReference>
<keyword evidence="4 7" id="KW-0521">NADP</keyword>
<comment type="similarity">
    <text evidence="1 7">Belongs to the nitroreductase family.</text>
</comment>
<dbReference type="Gene3D" id="3.40.109.10">
    <property type="entry name" value="NADH Oxidase"/>
    <property type="match status" value="1"/>
</dbReference>
<keyword evidence="5 7" id="KW-0560">Oxidoreductase</keyword>
<feature type="domain" description="Nitroreductase" evidence="9">
    <location>
        <begin position="21"/>
        <end position="180"/>
    </location>
</feature>
<proteinExistence type="inferred from homology"/>
<dbReference type="InterPro" id="IPR052530">
    <property type="entry name" value="NAD(P)H_nitroreductase"/>
</dbReference>
<evidence type="ECO:0000256" key="1">
    <source>
        <dbReference type="ARBA" id="ARBA00007118"/>
    </source>
</evidence>
<reference evidence="10 11" key="1">
    <citation type="submission" date="2018-08" db="EMBL/GenBank/DDBJ databases">
        <title>Meiothermus terrae DSM 26712 genome sequencing project.</title>
        <authorList>
            <person name="Da Costa M.S."/>
            <person name="Albuquerque L."/>
            <person name="Raposo P."/>
            <person name="Froufe H.J.C."/>
            <person name="Barroso C.S."/>
            <person name="Egas C."/>
        </authorList>
    </citation>
    <scope>NUCLEOTIDE SEQUENCE [LARGE SCALE GENOMIC DNA]</scope>
    <source>
        <strain evidence="10 11">DSM 26712</strain>
    </source>
</reference>
<evidence type="ECO:0000256" key="2">
    <source>
        <dbReference type="ARBA" id="ARBA00022630"/>
    </source>
</evidence>
<dbReference type="InterPro" id="IPR026021">
    <property type="entry name" value="YdjA-like"/>
</dbReference>
<dbReference type="InterPro" id="IPR029479">
    <property type="entry name" value="Nitroreductase"/>
</dbReference>
<dbReference type="PANTHER" id="PTHR43821:SF1">
    <property type="entry name" value="NAD(P)H NITROREDUCTASE YDJA-RELATED"/>
    <property type="match status" value="1"/>
</dbReference>
<dbReference type="CDD" id="cd02135">
    <property type="entry name" value="YdjA-like"/>
    <property type="match status" value="1"/>
</dbReference>
<evidence type="ECO:0000256" key="6">
    <source>
        <dbReference type="ARBA" id="ARBA00023027"/>
    </source>
</evidence>
<dbReference type="Pfam" id="PF00881">
    <property type="entry name" value="Nitroreductase"/>
    <property type="match status" value="1"/>
</dbReference>
<sequence>MERDTAPTLSPLPTAELLELIRRRRSVKQNLLRPDPVARECVEQMLEAANWAPNHGGSEPWRFTVFAGEARRALGEAFARSYRLGIDPAKYVPEAEKAQLERVWLAPVWIAIGMQPGGRHPEWEEVAAVGAAVHAAQLVAASRGLAAFWTSGMPVLHENTARFVGLEAPARLLGFLYVGYPAIPWPEGLRGDWREKVAWRWD</sequence>
<organism evidence="10 11">
    <name type="scientific">Calidithermus terrae</name>
    <dbReference type="NCBI Taxonomy" id="1408545"/>
    <lineage>
        <taxon>Bacteria</taxon>
        <taxon>Thermotogati</taxon>
        <taxon>Deinococcota</taxon>
        <taxon>Deinococci</taxon>
        <taxon>Thermales</taxon>
        <taxon>Thermaceae</taxon>
        <taxon>Calidithermus</taxon>
    </lineage>
</organism>
<evidence type="ECO:0000256" key="3">
    <source>
        <dbReference type="ARBA" id="ARBA00022643"/>
    </source>
</evidence>
<protein>
    <recommendedName>
        <fullName evidence="7">Putative NAD(P)H nitroreductase</fullName>
        <ecNumber evidence="7">1.-.-.-</ecNumber>
    </recommendedName>
</protein>
<evidence type="ECO:0000259" key="9">
    <source>
        <dbReference type="Pfam" id="PF00881"/>
    </source>
</evidence>
<keyword evidence="11" id="KW-1185">Reference proteome</keyword>
<keyword evidence="2 7" id="KW-0285">Flavoprotein</keyword>
<dbReference type="SUPFAM" id="SSF55469">
    <property type="entry name" value="FMN-dependent nitroreductase-like"/>
    <property type="match status" value="1"/>
</dbReference>
<dbReference type="EC" id="1.-.-.-" evidence="7"/>
<accession>A0A399E026</accession>
<keyword evidence="6 7" id="KW-0520">NAD</keyword>
<keyword evidence="3 7" id="KW-0288">FMN</keyword>
<evidence type="ECO:0000256" key="4">
    <source>
        <dbReference type="ARBA" id="ARBA00022857"/>
    </source>
</evidence>
<feature type="binding site" description="in other chain" evidence="8">
    <location>
        <begin position="149"/>
        <end position="151"/>
    </location>
    <ligand>
        <name>FMN</name>
        <dbReference type="ChEBI" id="CHEBI:58210"/>
        <note>ligand shared between dimeric partners</note>
    </ligand>
</feature>
<dbReference type="EMBL" id="QXDL01000299">
    <property type="protein sequence ID" value="RIH77028.1"/>
    <property type="molecule type" value="Genomic_DNA"/>
</dbReference>
<feature type="binding site" evidence="8">
    <location>
        <position position="55"/>
    </location>
    <ligand>
        <name>FMN</name>
        <dbReference type="ChEBI" id="CHEBI:58210"/>
        <note>ligand shared between dimeric partners</note>
    </ligand>
</feature>
<dbReference type="AlphaFoldDB" id="A0A399E026"/>